<evidence type="ECO:0000313" key="10">
    <source>
        <dbReference type="Proteomes" id="UP000410492"/>
    </source>
</evidence>
<evidence type="ECO:0000256" key="3">
    <source>
        <dbReference type="ARBA" id="ARBA00022980"/>
    </source>
</evidence>
<evidence type="ECO:0000256" key="8">
    <source>
        <dbReference type="ARBA" id="ARBA00041375"/>
    </source>
</evidence>
<dbReference type="InterPro" id="IPR012677">
    <property type="entry name" value="Nucleotide-bd_a/b_plait_sf"/>
</dbReference>
<keyword evidence="3" id="KW-0689">Ribosomal protein</keyword>
<dbReference type="FunFam" id="3.30.70.330:FF:000284">
    <property type="entry name" value="39S ribosomal protein L23, mitochondrial"/>
    <property type="match status" value="1"/>
</dbReference>
<evidence type="ECO:0000256" key="2">
    <source>
        <dbReference type="ARBA" id="ARBA00006700"/>
    </source>
</evidence>
<keyword evidence="4" id="KW-0496">Mitochondrion</keyword>
<dbReference type="Gene3D" id="3.30.70.330">
    <property type="match status" value="1"/>
</dbReference>
<comment type="subunit">
    <text evidence="6">Component of the mitochondrial ribosome large subunit (39S) which comprises a 16S rRNA and about 50 distinct proteins.</text>
</comment>
<evidence type="ECO:0000256" key="4">
    <source>
        <dbReference type="ARBA" id="ARBA00023128"/>
    </source>
</evidence>
<evidence type="ECO:0000313" key="9">
    <source>
        <dbReference type="EMBL" id="VEN48526.1"/>
    </source>
</evidence>
<dbReference type="InterPro" id="IPR013025">
    <property type="entry name" value="Ribosomal_uL23-like"/>
</dbReference>
<organism evidence="9 10">
    <name type="scientific">Callosobruchus maculatus</name>
    <name type="common">Southern cowpea weevil</name>
    <name type="synonym">Pulse bruchid</name>
    <dbReference type="NCBI Taxonomy" id="64391"/>
    <lineage>
        <taxon>Eukaryota</taxon>
        <taxon>Metazoa</taxon>
        <taxon>Ecdysozoa</taxon>
        <taxon>Arthropoda</taxon>
        <taxon>Hexapoda</taxon>
        <taxon>Insecta</taxon>
        <taxon>Pterygota</taxon>
        <taxon>Neoptera</taxon>
        <taxon>Endopterygota</taxon>
        <taxon>Coleoptera</taxon>
        <taxon>Polyphaga</taxon>
        <taxon>Cucujiformia</taxon>
        <taxon>Chrysomeloidea</taxon>
        <taxon>Chrysomelidae</taxon>
        <taxon>Bruchinae</taxon>
        <taxon>Bruchini</taxon>
        <taxon>Callosobruchus</taxon>
    </lineage>
</organism>
<evidence type="ECO:0000256" key="5">
    <source>
        <dbReference type="ARBA" id="ARBA00023274"/>
    </source>
</evidence>
<accession>A0A653CML9</accession>
<dbReference type="SUPFAM" id="SSF54189">
    <property type="entry name" value="Ribosomal proteins S24e, L23 and L15e"/>
    <property type="match status" value="1"/>
</dbReference>
<protein>
    <recommendedName>
        <fullName evidence="7">Large ribosomal subunit protein uL23m</fullName>
    </recommendedName>
    <alternativeName>
        <fullName evidence="8">39S ribosomal protein L23, mitochondrial</fullName>
    </alternativeName>
</protein>
<dbReference type="EMBL" id="CAACVG010008108">
    <property type="protein sequence ID" value="VEN48526.1"/>
    <property type="molecule type" value="Genomic_DNA"/>
</dbReference>
<dbReference type="Pfam" id="PF00276">
    <property type="entry name" value="Ribosomal_L23"/>
    <property type="match status" value="1"/>
</dbReference>
<evidence type="ECO:0000256" key="6">
    <source>
        <dbReference type="ARBA" id="ARBA00038782"/>
    </source>
</evidence>
<dbReference type="PANTHER" id="PTHR12059">
    <property type="entry name" value="RIBOSOMAL PROTEIN L23-RELATED"/>
    <property type="match status" value="1"/>
</dbReference>
<name>A0A653CML9_CALMS</name>
<keyword evidence="5" id="KW-0687">Ribonucleoprotein</keyword>
<dbReference type="GO" id="GO:0032543">
    <property type="term" value="P:mitochondrial translation"/>
    <property type="evidence" value="ECO:0007669"/>
    <property type="project" value="TreeGrafter"/>
</dbReference>
<comment type="similarity">
    <text evidence="2">Belongs to the universal ribosomal protein uL23 family.</text>
</comment>
<dbReference type="GO" id="GO:0005762">
    <property type="term" value="C:mitochondrial large ribosomal subunit"/>
    <property type="evidence" value="ECO:0007669"/>
    <property type="project" value="TreeGrafter"/>
</dbReference>
<proteinExistence type="inferred from homology"/>
<sequence length="153" mass="18489">MSTRWYPIYQKGGPQLRVFLPNFWMKLVRPPVEQPSNVVQFQCSMEMTQFDIRNYLEKIYKIKCIDVRTRIHMPKTRRDPGEGYVIKDDDIKYAYITLPKDQVFKFPDLFGVDEKTKQDELDHERSLKEAKKGFQEYLEKNKERRNLPSWYSV</sequence>
<evidence type="ECO:0000256" key="7">
    <source>
        <dbReference type="ARBA" id="ARBA00039977"/>
    </source>
</evidence>
<dbReference type="Proteomes" id="UP000410492">
    <property type="component" value="Unassembled WGS sequence"/>
</dbReference>
<comment type="subcellular location">
    <subcellularLocation>
        <location evidence="1">Mitochondrion</location>
    </subcellularLocation>
</comment>
<dbReference type="GO" id="GO:0003735">
    <property type="term" value="F:structural constituent of ribosome"/>
    <property type="evidence" value="ECO:0007669"/>
    <property type="project" value="InterPro"/>
</dbReference>
<dbReference type="OrthoDB" id="275582at2759"/>
<reference evidence="9 10" key="1">
    <citation type="submission" date="2019-01" db="EMBL/GenBank/DDBJ databases">
        <authorList>
            <person name="Sayadi A."/>
        </authorList>
    </citation>
    <scope>NUCLEOTIDE SEQUENCE [LARGE SCALE GENOMIC DNA]</scope>
</reference>
<gene>
    <name evidence="9" type="ORF">CALMAC_LOCUS9945</name>
</gene>
<dbReference type="PANTHER" id="PTHR12059:SF5">
    <property type="entry name" value="LARGE RIBOSOMAL SUBUNIT PROTEIN UL23M"/>
    <property type="match status" value="1"/>
</dbReference>
<keyword evidence="10" id="KW-1185">Reference proteome</keyword>
<dbReference type="InterPro" id="IPR012678">
    <property type="entry name" value="Ribosomal_uL23/eL15/eS24_sf"/>
</dbReference>
<dbReference type="AlphaFoldDB" id="A0A653CML9"/>
<evidence type="ECO:0000256" key="1">
    <source>
        <dbReference type="ARBA" id="ARBA00004173"/>
    </source>
</evidence>